<keyword evidence="1" id="KW-0597">Phosphoprotein</keyword>
<keyword evidence="5" id="KW-1185">Reference proteome</keyword>
<dbReference type="PANTHER" id="PTHR45228:SF8">
    <property type="entry name" value="TWO-COMPONENT RESPONSE REGULATOR-RELATED"/>
    <property type="match status" value="1"/>
</dbReference>
<protein>
    <submittedName>
        <fullName evidence="4">Regulator of RpoS</fullName>
    </submittedName>
</protein>
<dbReference type="Pfam" id="PF13487">
    <property type="entry name" value="HD_5"/>
    <property type="match status" value="1"/>
</dbReference>
<feature type="domain" description="HD-GYP" evidence="3">
    <location>
        <begin position="186"/>
        <end position="382"/>
    </location>
</feature>
<dbReference type="InterPro" id="IPR052020">
    <property type="entry name" value="Cyclic_di-GMP/3'3'-cGAMP_PDE"/>
</dbReference>
<dbReference type="EMBL" id="CAMAPC010000003">
    <property type="protein sequence ID" value="CAH9053195.1"/>
    <property type="molecule type" value="Genomic_DNA"/>
</dbReference>
<dbReference type="InterPro" id="IPR011006">
    <property type="entry name" value="CheY-like_superfamily"/>
</dbReference>
<dbReference type="RefSeq" id="WP_261625970.1">
    <property type="nucleotide sequence ID" value="NZ_CAMAPC010000003.1"/>
</dbReference>
<dbReference type="PANTHER" id="PTHR45228">
    <property type="entry name" value="CYCLIC DI-GMP PHOSPHODIESTERASE TM_0186-RELATED"/>
    <property type="match status" value="1"/>
</dbReference>
<evidence type="ECO:0000259" key="2">
    <source>
        <dbReference type="PROSITE" id="PS50110"/>
    </source>
</evidence>
<name>A0A9W4QUE5_9GAMM</name>
<dbReference type="InterPro" id="IPR037522">
    <property type="entry name" value="HD_GYP_dom"/>
</dbReference>
<sequence>MKDIPTLETQEQIPAKVLCVDDEASVLRALSRLLNHHKIEVVTCSCATQAIEALQNHEFEVAISDMRMPKMDGLAFLSKVKELAPNTQRILLTGYADIEATIGAINQAKIHAYLNKPWENEHLVQVIVQAAEKYRLAKHNTHLHAHILEQNEQLHELNHSLEQLVSKRTKQIRQVLKQLEIAHKHEQNEHKATVELLYNFINANPYIDGQLASNIAKTCRLMAKQLKQPTKAIQTAGMAGFLAQVGLLAMDPELYKVPTNQLSDQQKKLFYTHPATAQLMLMPAQHLNDVTEAIYHQFEKYNGEGIPKGLKDKEIPLCAQILAVARDYWQYFAQNHKNDADKQSDALSHIKAFSEHLYNPKVVNALEASAKVLHKQHNDHAGSMQIVSSEQLEPGMTLGLAVHNHQGIMLLPKGHIFTVTSIAKIKQLEQHKPTPFRLMISHGLSSESTSH</sequence>
<dbReference type="SUPFAM" id="SSF52172">
    <property type="entry name" value="CheY-like"/>
    <property type="match status" value="1"/>
</dbReference>
<gene>
    <name evidence="4" type="primary">rssB_2</name>
    <name evidence="4" type="ORF">PSECIP111854_01123</name>
</gene>
<dbReference type="PROSITE" id="PS50110">
    <property type="entry name" value="RESPONSE_REGULATORY"/>
    <property type="match status" value="1"/>
</dbReference>
<dbReference type="Gene3D" id="1.10.3210.10">
    <property type="entry name" value="Hypothetical protein af1432"/>
    <property type="match status" value="1"/>
</dbReference>
<dbReference type="GO" id="GO:0000160">
    <property type="term" value="P:phosphorelay signal transduction system"/>
    <property type="evidence" value="ECO:0007669"/>
    <property type="project" value="InterPro"/>
</dbReference>
<evidence type="ECO:0000313" key="4">
    <source>
        <dbReference type="EMBL" id="CAH9053195.1"/>
    </source>
</evidence>
<evidence type="ECO:0000256" key="1">
    <source>
        <dbReference type="PROSITE-ProRule" id="PRU00169"/>
    </source>
</evidence>
<dbReference type="Proteomes" id="UP001152467">
    <property type="component" value="Unassembled WGS sequence"/>
</dbReference>
<evidence type="ECO:0000259" key="3">
    <source>
        <dbReference type="PROSITE" id="PS51832"/>
    </source>
</evidence>
<organism evidence="4 5">
    <name type="scientific">Pseudoalteromonas holothuriae</name>
    <dbReference type="NCBI Taxonomy" id="2963714"/>
    <lineage>
        <taxon>Bacteria</taxon>
        <taxon>Pseudomonadati</taxon>
        <taxon>Pseudomonadota</taxon>
        <taxon>Gammaproteobacteria</taxon>
        <taxon>Alteromonadales</taxon>
        <taxon>Pseudoalteromonadaceae</taxon>
        <taxon>Pseudoalteromonas</taxon>
    </lineage>
</organism>
<dbReference type="CDD" id="cd17569">
    <property type="entry name" value="REC_HupR-like"/>
    <property type="match status" value="1"/>
</dbReference>
<dbReference type="AlphaFoldDB" id="A0A9W4QUE5"/>
<dbReference type="PROSITE" id="PS51832">
    <property type="entry name" value="HD_GYP"/>
    <property type="match status" value="1"/>
</dbReference>
<reference evidence="4" key="1">
    <citation type="submission" date="2022-07" db="EMBL/GenBank/DDBJ databases">
        <authorList>
            <person name="Criscuolo A."/>
        </authorList>
    </citation>
    <scope>NUCLEOTIDE SEQUENCE</scope>
    <source>
        <strain evidence="4">CIP111854</strain>
    </source>
</reference>
<evidence type="ECO:0000313" key="5">
    <source>
        <dbReference type="Proteomes" id="UP001152467"/>
    </source>
</evidence>
<dbReference type="SMART" id="SM00448">
    <property type="entry name" value="REC"/>
    <property type="match status" value="1"/>
</dbReference>
<feature type="modified residue" description="4-aspartylphosphate" evidence="1">
    <location>
        <position position="65"/>
    </location>
</feature>
<dbReference type="Pfam" id="PF00072">
    <property type="entry name" value="Response_reg"/>
    <property type="match status" value="1"/>
</dbReference>
<dbReference type="InterPro" id="IPR001789">
    <property type="entry name" value="Sig_transdc_resp-reg_receiver"/>
</dbReference>
<dbReference type="Gene3D" id="3.40.50.2300">
    <property type="match status" value="1"/>
</dbReference>
<proteinExistence type="predicted"/>
<accession>A0A9W4QUE5</accession>
<comment type="caution">
    <text evidence="4">The sequence shown here is derived from an EMBL/GenBank/DDBJ whole genome shotgun (WGS) entry which is preliminary data.</text>
</comment>
<feature type="domain" description="Response regulatory" evidence="2">
    <location>
        <begin position="16"/>
        <end position="131"/>
    </location>
</feature>